<evidence type="ECO:0000259" key="1">
    <source>
        <dbReference type="Pfam" id="PF06048"/>
    </source>
</evidence>
<sequence length="621" mass="70438">MEPLNNYTAKTILSEEIFIEIFSQEDEIQKARMILSAEERADELKVGRQFKQLLKAYKKVAEEKPRKQAAQSVENWTNFGPPYPKMKCRSWIATQDGIYQQTTNPFSPDILACYHPILPIERLKNIETGDEQIKLAFKRSGRWEEVIVAKTTITSAAKIVSLSAKGVAVTSENAKYLVRYLSDVENMNDDEIEVQYSTSKLGWIKDGFMPYNTEVVFDGDNRFRDLYESISKYGSRELWIRHVKKLRASGKMEVKLMLAASFASVLVSLLGGLPFIVDLWGETEGGKTVTLMVAASVWADPAENKYIGDFKTTDTALESRADMLNHLPLVMDDTSKVSDRIRGNFEGMVYDLCSGKGKSRSNRDLGVNRENRWQNCILTSGERALQTYVSQGGAINRILEIECGDYIYQDPRETAETVKGNYGFAGEEFVQIVTDMGREAVRTIQEGILNELIDDSKMQKQATALSIILTADRIATERIFKDKQYISITDAKNVLVDRSELSDNDRAYRFICDKVEMNPARFDDETNCEKWGVLDGDYVYFFTQAFDELCEAGGFSRKSIMSWLEKKKLSLQDQGRVTKVKRINGKLTRCICILIEQGEEPADEGGFVPIPQNEQETLPFV</sequence>
<accession>A0A8S5LYD6</accession>
<dbReference type="InterPro" id="IPR040538">
    <property type="entry name" value="Cch_HTH"/>
</dbReference>
<keyword evidence="3" id="KW-0347">Helicase</keyword>
<evidence type="ECO:0000313" key="3">
    <source>
        <dbReference type="EMBL" id="DAD75049.1"/>
    </source>
</evidence>
<name>A0A8S5LYD6_9CAUD</name>
<evidence type="ECO:0000259" key="2">
    <source>
        <dbReference type="Pfam" id="PF18662"/>
    </source>
</evidence>
<proteinExistence type="predicted"/>
<keyword evidence="3" id="KW-0067">ATP-binding</keyword>
<protein>
    <submittedName>
        <fullName evidence="3">Active helicase ring shaped helicase</fullName>
    </submittedName>
</protein>
<dbReference type="Pfam" id="PF06048">
    <property type="entry name" value="DUF927"/>
    <property type="match status" value="1"/>
</dbReference>
<feature type="domain" description="DUF927" evidence="1">
    <location>
        <begin position="108"/>
        <end position="370"/>
    </location>
</feature>
<dbReference type="EMBL" id="BK014770">
    <property type="protein sequence ID" value="DAD75049.1"/>
    <property type="molecule type" value="Genomic_DNA"/>
</dbReference>
<dbReference type="GO" id="GO:0004386">
    <property type="term" value="F:helicase activity"/>
    <property type="evidence" value="ECO:0007669"/>
    <property type="project" value="UniProtKB-KW"/>
</dbReference>
<keyword evidence="3" id="KW-0378">Hydrolase</keyword>
<organism evidence="3">
    <name type="scientific">Siphoviridae sp. ct9Y44</name>
    <dbReference type="NCBI Taxonomy" id="2826176"/>
    <lineage>
        <taxon>Viruses</taxon>
        <taxon>Duplodnaviria</taxon>
        <taxon>Heunggongvirae</taxon>
        <taxon>Uroviricota</taxon>
        <taxon>Caudoviricetes</taxon>
    </lineage>
</organism>
<dbReference type="InterPro" id="IPR009270">
    <property type="entry name" value="DUF927"/>
</dbReference>
<reference evidence="3" key="1">
    <citation type="journal article" date="2021" name="Proc. Natl. Acad. Sci. U.S.A.">
        <title>A Catalog of Tens of Thousands of Viruses from Human Metagenomes Reveals Hidden Associations with Chronic Diseases.</title>
        <authorList>
            <person name="Tisza M.J."/>
            <person name="Buck C.B."/>
        </authorList>
    </citation>
    <scope>NUCLEOTIDE SEQUENCE</scope>
    <source>
        <strain evidence="3">Ct9Y44</strain>
    </source>
</reference>
<feature type="domain" description="Cch helix turn helix" evidence="2">
    <location>
        <begin position="503"/>
        <end position="596"/>
    </location>
</feature>
<dbReference type="Pfam" id="PF18662">
    <property type="entry name" value="HTH_56"/>
    <property type="match status" value="1"/>
</dbReference>
<keyword evidence="3" id="KW-0547">Nucleotide-binding</keyword>